<dbReference type="InterPro" id="IPR013783">
    <property type="entry name" value="Ig-like_fold"/>
</dbReference>
<feature type="active site" description="Charge relay system" evidence="5">
    <location>
        <position position="150"/>
    </location>
</feature>
<evidence type="ECO:0000256" key="2">
    <source>
        <dbReference type="ARBA" id="ARBA00022670"/>
    </source>
</evidence>
<sequence>MIGLKPGHDASAKLATLARLGLQGAEAQGQARKGLLAEIGAKAISVPANRVDLALALLRQDPAVAYASVDHVAKVVDVTPNDTVYANGQPELPQLNVPAAWDTTTGTDSVVVAVVDSGVTPVGDLADQLVPGMDFVAGDNDPRDGGDFPHGTVVASLIAAKGNNGTGMAGVCWECKIMPVRVMDHTGSGPFSTIAQGIVYAAQNNADIINLSLGSPYNDPVVANAVAYANARGVLVVAAAGNDNKTSKFYPAAYPDVLSVGGTNTYNTPDVQKKSSFSNYGTNWVDVAAPGITAGMTKTGKYCHGDDTTPDDTSCGEIINGTRYYYVQGTSFASPLVAGIAGLVKSAHPTYTGWALQSAITRSTKTGTARNWTRYGLVDAAKALTMDTDARVPTIGYISPGQNAKVHGNVAIKPVGATDSWSGVMKAELYVNGKWADWAYKAPFAPTLKTGTRNGPIKVKLKVTDKAGNAAWTGERTVIADNIKPKVALTSAKKNKAKVSGTVTIKAKASDVSGISKVQLLVNGKVVATDTTAGYSLSFKVKNQAKKMNVRLRAYDKAGNYLTTAVLRTYYRA</sequence>
<keyword evidence="4 5" id="KW-0720">Serine protease</keyword>
<dbReference type="InterPro" id="IPR000209">
    <property type="entry name" value="Peptidase_S8/S53_dom"/>
</dbReference>
<protein>
    <recommendedName>
        <fullName evidence="6">Peptidase S8/S53 domain-containing protein</fullName>
    </recommendedName>
</protein>
<dbReference type="PROSITE" id="PS00137">
    <property type="entry name" value="SUBTILASE_HIS"/>
    <property type="match status" value="1"/>
</dbReference>
<feature type="domain" description="Peptidase S8/S53" evidence="6">
    <location>
        <begin position="108"/>
        <end position="369"/>
    </location>
</feature>
<comment type="caution">
    <text evidence="7">The sequence shown here is derived from an EMBL/GenBank/DDBJ whole genome shotgun (WGS) entry which is preliminary data.</text>
</comment>
<dbReference type="InterPro" id="IPR022398">
    <property type="entry name" value="Peptidase_S8_His-AS"/>
</dbReference>
<dbReference type="Gene3D" id="3.40.50.200">
    <property type="entry name" value="Peptidase S8/S53 domain"/>
    <property type="match status" value="1"/>
</dbReference>
<evidence type="ECO:0000313" key="8">
    <source>
        <dbReference type="Proteomes" id="UP000053244"/>
    </source>
</evidence>
<dbReference type="Pfam" id="PF00082">
    <property type="entry name" value="Peptidase_S8"/>
    <property type="match status" value="1"/>
</dbReference>
<evidence type="ECO:0000256" key="1">
    <source>
        <dbReference type="ARBA" id="ARBA00011073"/>
    </source>
</evidence>
<dbReference type="InterPro" id="IPR036852">
    <property type="entry name" value="Peptidase_S8/S53_dom_sf"/>
</dbReference>
<dbReference type="Gene3D" id="2.60.40.10">
    <property type="entry name" value="Immunoglobulins"/>
    <property type="match status" value="2"/>
</dbReference>
<dbReference type="Proteomes" id="UP000053244">
    <property type="component" value="Unassembled WGS sequence"/>
</dbReference>
<dbReference type="PROSITE" id="PS00138">
    <property type="entry name" value="SUBTILASE_SER"/>
    <property type="match status" value="1"/>
</dbReference>
<dbReference type="PANTHER" id="PTHR43806:SF11">
    <property type="entry name" value="CEREVISIN-RELATED"/>
    <property type="match status" value="1"/>
</dbReference>
<dbReference type="InterPro" id="IPR023828">
    <property type="entry name" value="Peptidase_S8_Ser-AS"/>
</dbReference>
<dbReference type="AlphaFoldDB" id="A0A0X3UVJ0"/>
<evidence type="ECO:0000259" key="6">
    <source>
        <dbReference type="Pfam" id="PF00082"/>
    </source>
</evidence>
<dbReference type="EMBL" id="LLZH01000085">
    <property type="protein sequence ID" value="KUL36588.1"/>
    <property type="molecule type" value="Genomic_DNA"/>
</dbReference>
<name>A0A0X3UVJ0_9ACTN</name>
<dbReference type="PANTHER" id="PTHR43806">
    <property type="entry name" value="PEPTIDASE S8"/>
    <property type="match status" value="1"/>
</dbReference>
<keyword evidence="2 5" id="KW-0645">Protease</keyword>
<reference evidence="7 8" key="1">
    <citation type="submission" date="2015-10" db="EMBL/GenBank/DDBJ databases">
        <authorList>
            <person name="Gilbert D.G."/>
        </authorList>
    </citation>
    <scope>NUCLEOTIDE SEQUENCE [LARGE SCALE GENOMIC DNA]</scope>
    <source>
        <strain evidence="7 8">NRRL B-16712</strain>
    </source>
</reference>
<evidence type="ECO:0000313" key="7">
    <source>
        <dbReference type="EMBL" id="KUL36588.1"/>
    </source>
</evidence>
<feature type="active site" description="Charge relay system" evidence="5">
    <location>
        <position position="331"/>
    </location>
</feature>
<evidence type="ECO:0000256" key="5">
    <source>
        <dbReference type="PROSITE-ProRule" id="PRU01240"/>
    </source>
</evidence>
<evidence type="ECO:0000256" key="4">
    <source>
        <dbReference type="ARBA" id="ARBA00022825"/>
    </source>
</evidence>
<keyword evidence="8" id="KW-1185">Reference proteome</keyword>
<proteinExistence type="inferred from homology"/>
<dbReference type="Pfam" id="PF17957">
    <property type="entry name" value="Big_7"/>
    <property type="match status" value="1"/>
</dbReference>
<dbReference type="GO" id="GO:0006508">
    <property type="term" value="P:proteolysis"/>
    <property type="evidence" value="ECO:0007669"/>
    <property type="project" value="UniProtKB-KW"/>
</dbReference>
<dbReference type="InterPro" id="IPR050131">
    <property type="entry name" value="Peptidase_S8_subtilisin-like"/>
</dbReference>
<comment type="similarity">
    <text evidence="1 5">Belongs to the peptidase S8 family.</text>
</comment>
<dbReference type="GO" id="GO:0004252">
    <property type="term" value="F:serine-type endopeptidase activity"/>
    <property type="evidence" value="ECO:0007669"/>
    <property type="project" value="UniProtKB-UniRule"/>
</dbReference>
<evidence type="ECO:0000256" key="3">
    <source>
        <dbReference type="ARBA" id="ARBA00022801"/>
    </source>
</evidence>
<accession>A0A0X3UVJ0</accession>
<gene>
    <name evidence="7" type="ORF">ADL15_12120</name>
</gene>
<organism evidence="7 8">
    <name type="scientific">Actinoplanes awajinensis subsp. mycoplanecinus</name>
    <dbReference type="NCBI Taxonomy" id="135947"/>
    <lineage>
        <taxon>Bacteria</taxon>
        <taxon>Bacillati</taxon>
        <taxon>Actinomycetota</taxon>
        <taxon>Actinomycetes</taxon>
        <taxon>Micromonosporales</taxon>
        <taxon>Micromonosporaceae</taxon>
        <taxon>Actinoplanes</taxon>
    </lineage>
</organism>
<dbReference type="PROSITE" id="PS51892">
    <property type="entry name" value="SUBTILASE"/>
    <property type="match status" value="1"/>
</dbReference>
<dbReference type="InterPro" id="IPR015500">
    <property type="entry name" value="Peptidase_S8_subtilisin-rel"/>
</dbReference>
<dbReference type="PRINTS" id="PR00723">
    <property type="entry name" value="SUBTILISIN"/>
</dbReference>
<feature type="active site" description="Charge relay system" evidence="5">
    <location>
        <position position="116"/>
    </location>
</feature>
<keyword evidence="3 5" id="KW-0378">Hydrolase</keyword>
<dbReference type="SUPFAM" id="SSF52743">
    <property type="entry name" value="Subtilisin-like"/>
    <property type="match status" value="1"/>
</dbReference>
<dbReference type="GO" id="GO:0005975">
    <property type="term" value="P:carbohydrate metabolic process"/>
    <property type="evidence" value="ECO:0007669"/>
    <property type="project" value="UniProtKB-ARBA"/>
</dbReference>